<dbReference type="EMBL" id="CAUYUJ010014823">
    <property type="protein sequence ID" value="CAK0846446.1"/>
    <property type="molecule type" value="Genomic_DNA"/>
</dbReference>
<organism evidence="2 3">
    <name type="scientific">Prorocentrum cordatum</name>
    <dbReference type="NCBI Taxonomy" id="2364126"/>
    <lineage>
        <taxon>Eukaryota</taxon>
        <taxon>Sar</taxon>
        <taxon>Alveolata</taxon>
        <taxon>Dinophyceae</taxon>
        <taxon>Prorocentrales</taxon>
        <taxon>Prorocentraceae</taxon>
        <taxon>Prorocentrum</taxon>
    </lineage>
</organism>
<feature type="region of interest" description="Disordered" evidence="1">
    <location>
        <begin position="172"/>
        <end position="192"/>
    </location>
</feature>
<feature type="compositionally biased region" description="Gly residues" evidence="1">
    <location>
        <begin position="226"/>
        <end position="236"/>
    </location>
</feature>
<feature type="region of interest" description="Disordered" evidence="1">
    <location>
        <begin position="226"/>
        <end position="275"/>
    </location>
</feature>
<gene>
    <name evidence="2" type="ORF">PCOR1329_LOCUS39931</name>
</gene>
<evidence type="ECO:0000313" key="3">
    <source>
        <dbReference type="Proteomes" id="UP001189429"/>
    </source>
</evidence>
<name>A0ABN9TKQ7_9DINO</name>
<accession>A0ABN9TKQ7</accession>
<sequence>MPMPNRAAARNADGLPQVGPKRARAASAAPVQRHLSSSSTSLKGLRASRVETVPARTIAERGAPEGLWAGGVLAAPAAGAVRSARGGPKRRQPRYIEENSLPSCSKAGKIARGRANKLVVEEPRERSLHVIIAVMRAFKHSSAEAQSPRGKRAKLEHLLAMACCRRAPAAARPAGRGRVGGGPGRETERCRHQPCERRNVWVASRGGREASIARVGGGLWLAGGAREVGGGDGGGPPNKTGGLLNRTKPHSEPRSRPLRETLGEDPRKGAVSIEPLPRSGRASCLKVF</sequence>
<evidence type="ECO:0000313" key="2">
    <source>
        <dbReference type="EMBL" id="CAK0846446.1"/>
    </source>
</evidence>
<proteinExistence type="predicted"/>
<dbReference type="Proteomes" id="UP001189429">
    <property type="component" value="Unassembled WGS sequence"/>
</dbReference>
<evidence type="ECO:0008006" key="4">
    <source>
        <dbReference type="Google" id="ProtNLM"/>
    </source>
</evidence>
<feature type="region of interest" description="Disordered" evidence="1">
    <location>
        <begin position="1"/>
        <end position="50"/>
    </location>
</feature>
<protein>
    <recommendedName>
        <fullName evidence="4">Ribonucloprotein</fullName>
    </recommendedName>
</protein>
<reference evidence="2" key="1">
    <citation type="submission" date="2023-10" db="EMBL/GenBank/DDBJ databases">
        <authorList>
            <person name="Chen Y."/>
            <person name="Shah S."/>
            <person name="Dougan E. K."/>
            <person name="Thang M."/>
            <person name="Chan C."/>
        </authorList>
    </citation>
    <scope>NUCLEOTIDE SEQUENCE [LARGE SCALE GENOMIC DNA]</scope>
</reference>
<keyword evidence="3" id="KW-1185">Reference proteome</keyword>
<comment type="caution">
    <text evidence="2">The sequence shown here is derived from an EMBL/GenBank/DDBJ whole genome shotgun (WGS) entry which is preliminary data.</text>
</comment>
<feature type="compositionally biased region" description="Basic and acidic residues" evidence="1">
    <location>
        <begin position="249"/>
        <end position="268"/>
    </location>
</feature>
<evidence type="ECO:0000256" key="1">
    <source>
        <dbReference type="SAM" id="MobiDB-lite"/>
    </source>
</evidence>